<accession>A0A1X0QV52</accession>
<proteinExistence type="predicted"/>
<dbReference type="OrthoDB" id="2425129at2759"/>
<protein>
    <submittedName>
        <fullName evidence="1">Uncharacterized protein</fullName>
    </submittedName>
</protein>
<dbReference type="Proteomes" id="UP000242414">
    <property type="component" value="Unassembled WGS sequence"/>
</dbReference>
<reference evidence="1" key="1">
    <citation type="journal article" date="2016" name="Proc. Natl. Acad. Sci. U.S.A.">
        <title>Lipid metabolic changes in an early divergent fungus govern the establishment of a mutualistic symbiosis with endobacteria.</title>
        <authorList>
            <person name="Lastovetsky O.A."/>
            <person name="Gaspar M.L."/>
            <person name="Mondo S.J."/>
            <person name="LaButti K.M."/>
            <person name="Sandor L."/>
            <person name="Grigoriev I.V."/>
            <person name="Henry S.A."/>
            <person name="Pawlowska T.E."/>
        </authorList>
    </citation>
    <scope>NUCLEOTIDE SEQUENCE [LARGE SCALE GENOMIC DNA]</scope>
    <source>
        <strain evidence="1">ATCC 52814</strain>
    </source>
</reference>
<organism evidence="1">
    <name type="scientific">Rhizopus microsporus var. microsporus</name>
    <dbReference type="NCBI Taxonomy" id="86635"/>
    <lineage>
        <taxon>Eukaryota</taxon>
        <taxon>Fungi</taxon>
        <taxon>Fungi incertae sedis</taxon>
        <taxon>Mucoromycota</taxon>
        <taxon>Mucoromycotina</taxon>
        <taxon>Mucoromycetes</taxon>
        <taxon>Mucorales</taxon>
        <taxon>Mucorineae</taxon>
        <taxon>Rhizopodaceae</taxon>
        <taxon>Rhizopus</taxon>
    </lineage>
</organism>
<dbReference type="VEuPathDB" id="FungiDB:BCV72DRAFT_28163"/>
<gene>
    <name evidence="1" type="ORF">BCV72DRAFT_28163</name>
</gene>
<evidence type="ECO:0000313" key="1">
    <source>
        <dbReference type="EMBL" id="ORE03635.1"/>
    </source>
</evidence>
<dbReference type="EMBL" id="KV921996">
    <property type="protein sequence ID" value="ORE03635.1"/>
    <property type="molecule type" value="Genomic_DNA"/>
</dbReference>
<sequence>MKDIKSILTMGNLLWCLKLERTNNVLKAMKEEHESYKVERMLNDDESRCSLLEMVNIDIQKPVKGEGYGILLPEGKKKKGCYCSMRFTGIKIQVML</sequence>
<dbReference type="AlphaFoldDB" id="A0A1X0QV52"/>
<name>A0A1X0QV52_RHIZD</name>